<dbReference type="AlphaFoldDB" id="A0AAV2HCB5"/>
<dbReference type="EMBL" id="CAXITT010000088">
    <property type="protein sequence ID" value="CAL1531425.1"/>
    <property type="molecule type" value="Genomic_DNA"/>
</dbReference>
<dbReference type="Proteomes" id="UP001497497">
    <property type="component" value="Unassembled WGS sequence"/>
</dbReference>
<gene>
    <name evidence="3" type="ORF">GSLYS_00005520001</name>
</gene>
<reference evidence="3 4" key="1">
    <citation type="submission" date="2024-04" db="EMBL/GenBank/DDBJ databases">
        <authorList>
            <consortium name="Genoscope - CEA"/>
            <person name="William W."/>
        </authorList>
    </citation>
    <scope>NUCLEOTIDE SEQUENCE [LARGE SCALE GENOMIC DNA]</scope>
</reference>
<dbReference type="PANTHER" id="PTHR21349">
    <property type="entry name" value="50S RIBOSOMAL PROTEIN L21"/>
    <property type="match status" value="1"/>
</dbReference>
<proteinExistence type="inferred from homology"/>
<dbReference type="PANTHER" id="PTHR21349:SF0">
    <property type="entry name" value="LARGE RIBOSOMAL SUBUNIT PROTEIN BL21M"/>
    <property type="match status" value="1"/>
</dbReference>
<name>A0AAV2HCB5_LYMST</name>
<sequence length="252" mass="28378">MASKINIHLPGLTKIVLQFRPCSAFGKLNEFKTQHRHLNTSWKSLATNLGGASLQSLPGNRFVFSNFTPIWQNSCRFKGTQLADTVVSWNTGVAGIEQSEDYTPLTDADLQKGIGERINKSLEIGEAGRLFAVVYIRGMQHKVTTEDIIAVKLDFPPTVGDKLRLEKVLAVGGKDFTLFGQPLLSREVVRVDATVVEKTLSHNRIWLVYRKRKNFKRFRLFREQYTMLVINSIQVARVPEAEDNVAAESRSS</sequence>
<protein>
    <recommendedName>
        <fullName evidence="2">Large ribosomal subunit protein bL21m</fullName>
    </recommendedName>
</protein>
<dbReference type="SUPFAM" id="SSF141091">
    <property type="entry name" value="L21p-like"/>
    <property type="match status" value="1"/>
</dbReference>
<comment type="similarity">
    <text evidence="1">Belongs to the bacterial ribosomal protein bL21 family.</text>
</comment>
<evidence type="ECO:0000256" key="2">
    <source>
        <dbReference type="ARBA" id="ARBA00044129"/>
    </source>
</evidence>
<dbReference type="GO" id="GO:0005762">
    <property type="term" value="C:mitochondrial large ribosomal subunit"/>
    <property type="evidence" value="ECO:0007669"/>
    <property type="project" value="TreeGrafter"/>
</dbReference>
<evidence type="ECO:0000313" key="4">
    <source>
        <dbReference type="Proteomes" id="UP001497497"/>
    </source>
</evidence>
<dbReference type="Pfam" id="PF00829">
    <property type="entry name" value="Ribosomal_L21p"/>
    <property type="match status" value="1"/>
</dbReference>
<evidence type="ECO:0000313" key="3">
    <source>
        <dbReference type="EMBL" id="CAL1531425.1"/>
    </source>
</evidence>
<dbReference type="InterPro" id="IPR036164">
    <property type="entry name" value="bL21-like_sf"/>
</dbReference>
<organism evidence="3 4">
    <name type="scientific">Lymnaea stagnalis</name>
    <name type="common">Great pond snail</name>
    <name type="synonym">Helix stagnalis</name>
    <dbReference type="NCBI Taxonomy" id="6523"/>
    <lineage>
        <taxon>Eukaryota</taxon>
        <taxon>Metazoa</taxon>
        <taxon>Spiralia</taxon>
        <taxon>Lophotrochozoa</taxon>
        <taxon>Mollusca</taxon>
        <taxon>Gastropoda</taxon>
        <taxon>Heterobranchia</taxon>
        <taxon>Euthyneura</taxon>
        <taxon>Panpulmonata</taxon>
        <taxon>Hygrophila</taxon>
        <taxon>Lymnaeoidea</taxon>
        <taxon>Lymnaeidae</taxon>
        <taxon>Lymnaea</taxon>
    </lineage>
</organism>
<keyword evidence="4" id="KW-1185">Reference proteome</keyword>
<dbReference type="GO" id="GO:0003735">
    <property type="term" value="F:structural constituent of ribosome"/>
    <property type="evidence" value="ECO:0007669"/>
    <property type="project" value="TreeGrafter"/>
</dbReference>
<accession>A0AAV2HCB5</accession>
<evidence type="ECO:0000256" key="1">
    <source>
        <dbReference type="ARBA" id="ARBA00008563"/>
    </source>
</evidence>
<comment type="caution">
    <text evidence="3">The sequence shown here is derived from an EMBL/GenBank/DDBJ whole genome shotgun (WGS) entry which is preliminary data.</text>
</comment>
<dbReference type="InterPro" id="IPR028909">
    <property type="entry name" value="bL21-like"/>
</dbReference>